<feature type="transmembrane region" description="Helical" evidence="12">
    <location>
        <begin position="451"/>
        <end position="468"/>
    </location>
</feature>
<feature type="domain" description="ABC transporter" evidence="13">
    <location>
        <begin position="658"/>
        <end position="883"/>
    </location>
</feature>
<dbReference type="CDD" id="cd03244">
    <property type="entry name" value="ABCC_MRP_domain2"/>
    <property type="match status" value="1"/>
</dbReference>
<feature type="domain" description="ABC transporter" evidence="13">
    <location>
        <begin position="1306"/>
        <end position="1542"/>
    </location>
</feature>
<dbReference type="FunFam" id="1.20.1560.10:FF:000010">
    <property type="entry name" value="Multidrug resistance-associated ABC transporter"/>
    <property type="match status" value="1"/>
</dbReference>
<dbReference type="RefSeq" id="XP_014176880.1">
    <property type="nucleotide sequence ID" value="XM_014321405.1"/>
</dbReference>
<evidence type="ECO:0000256" key="8">
    <source>
        <dbReference type="ARBA" id="ARBA00022967"/>
    </source>
</evidence>
<dbReference type="GeneID" id="25989708"/>
<dbReference type="HOGENOM" id="CLU_000604_27_3_1"/>
<feature type="transmembrane region" description="Helical" evidence="12">
    <location>
        <begin position="1242"/>
        <end position="1261"/>
    </location>
</feature>
<dbReference type="Proteomes" id="UP000002748">
    <property type="component" value="Unassembled WGS sequence"/>
</dbReference>
<evidence type="ECO:0000256" key="12">
    <source>
        <dbReference type="SAM" id="Phobius"/>
    </source>
</evidence>
<feature type="transmembrane region" description="Helical" evidence="12">
    <location>
        <begin position="186"/>
        <end position="204"/>
    </location>
</feature>
<keyword evidence="8" id="KW-1278">Translocase</keyword>
<dbReference type="FunFam" id="1.20.1560.10:FF:000078">
    <property type="entry name" value="Unplaced genomic scaffold supercont1.1, whole genome shotgun sequence"/>
    <property type="match status" value="1"/>
</dbReference>
<evidence type="ECO:0000256" key="1">
    <source>
        <dbReference type="ARBA" id="ARBA00004128"/>
    </source>
</evidence>
<keyword evidence="6" id="KW-0547">Nucleotide-binding</keyword>
<feature type="transmembrane region" description="Helical" evidence="12">
    <location>
        <begin position="1714"/>
        <end position="1730"/>
    </location>
</feature>
<dbReference type="OrthoDB" id="6500128at2759"/>
<dbReference type="PANTHER" id="PTHR24223:SF443">
    <property type="entry name" value="MULTIDRUG-RESISTANCE LIKE PROTEIN 1, ISOFORM I"/>
    <property type="match status" value="1"/>
</dbReference>
<dbReference type="CDD" id="cd18579">
    <property type="entry name" value="ABC_6TM_ABCC_D1"/>
    <property type="match status" value="1"/>
</dbReference>
<dbReference type="SUPFAM" id="SSF90123">
    <property type="entry name" value="ABC transporter transmembrane region"/>
    <property type="match status" value="2"/>
</dbReference>
<dbReference type="KEGG" id="tasa:A1Q1_06196"/>
<keyword evidence="4 12" id="KW-0812">Transmembrane</keyword>
<keyword evidence="10 12" id="KW-0472">Membrane</keyword>
<feature type="transmembrane region" description="Helical" evidence="12">
    <location>
        <begin position="370"/>
        <end position="393"/>
    </location>
</feature>
<comment type="similarity">
    <text evidence="2">Belongs to the ABC transporter superfamily. ABCC family. Conjugate transporter (TC 3.A.1.208) subfamily.</text>
</comment>
<dbReference type="InterPro" id="IPR036640">
    <property type="entry name" value="ABC1_TM_sf"/>
</dbReference>
<evidence type="ECO:0000256" key="4">
    <source>
        <dbReference type="ARBA" id="ARBA00022692"/>
    </source>
</evidence>
<feature type="region of interest" description="Disordered" evidence="11">
    <location>
        <begin position="1549"/>
        <end position="1586"/>
    </location>
</feature>
<dbReference type="PROSITE" id="PS50893">
    <property type="entry name" value="ABC_TRANSPORTER_2"/>
    <property type="match status" value="2"/>
</dbReference>
<keyword evidence="5" id="KW-0677">Repeat</keyword>
<dbReference type="GO" id="GO:0140359">
    <property type="term" value="F:ABC-type transporter activity"/>
    <property type="evidence" value="ECO:0007669"/>
    <property type="project" value="InterPro"/>
</dbReference>
<accession>J5Q4I5</accession>
<reference evidence="15 16" key="1">
    <citation type="journal article" date="2012" name="Eukaryot. Cell">
        <title>Draft genome sequence of CBS 2479, the standard type strain of Trichosporon asahii.</title>
        <authorList>
            <person name="Yang R.Y."/>
            <person name="Li H.T."/>
            <person name="Zhu H."/>
            <person name="Zhou G.P."/>
            <person name="Wang M."/>
            <person name="Wang L."/>
        </authorList>
    </citation>
    <scope>NUCLEOTIDE SEQUENCE [LARGE SCALE GENOMIC DNA]</scope>
    <source>
        <strain evidence="16">ATCC 90039 / CBS 2479 / JCM 2466 / KCTC 7840 / NCYC 2677 / UAMH 7654</strain>
    </source>
</reference>
<evidence type="ECO:0000256" key="9">
    <source>
        <dbReference type="ARBA" id="ARBA00022989"/>
    </source>
</evidence>
<sequence length="1755" mass="193592">MAGMQWYAAAELAQLAAAAKGHGKDRPPGKPTCRWPPQVVSGDRQVDFTECFELTVLLPLPIMIALISSSISIVSTSKRLRRVGPDGIDWIKRSPRSERVAKIKTIKTSPYPFAHYVLLSLTLALFAKLVWINHHTSRTSSTVVLLFIPLYWIVTAIAIRTQILTGVFDSHTKGSTSGRLVIAREALWIAAIGTATFAFFLELFSPEKKWKALRAPWSPRKIELDEEEEPDTVDGEVIVKENDEVESPVNTANIYERLTFSWLTPLLSLGTKKYLGEEDMWQVPPQDSAEALSDRLAAAWEEQVQLVKQGKKKEPSLKVALFKAYGLTYVVAAFMKGIYDCLSFAQPQLLRLLLIYVSSYGTDKPMSPTVGFGITILMFLTANLATALLHQYFDRCFMTTMRVKTGLITLIYRKSLRLSLSEKSGRTSGDIVNLQSVDAVRIADIAQYGNIAWSGPFQIILAFVSLYQLVGWQAFMGVAVMVISLPINTFLSRIQKRLQRQLMGIKDVRTRLMSEILNNIKSIKLYGWEKAFADKVFTARNDMELRMLRRIGIVFSCSNFFWATIPFLVAFATFSTFVFTADRPLTSEIIFPAISLFTLLSFPMSVFSNIINSIIEATVSVGRLEKFLNADELDPNARKQIAPEDDPKGEPTLGDKAVSIKNGEFRWIKDSTVPTLEDIDLEVKMGELVAVIGRVGDGKSSLLNAILGEMNRCEGTVVDRGEIAYFSQNSWIMSATVKDNIVFGHRFDPVYYDKVLDACALRADLAVLPMGHMTEVGEKGVSLSGGQKARICLARAVYARADIYLLDDPLSAVDAHVGRHIFDHVIGPHGMLKNKARILCTNAVNTLQQTDQILMLRRGIIVERGSYEHCMSNPNSEVYKLITGLGKQSADGSEESSDQITLVPSDSDSVEIEEDGIGGSGAELKKRRTSASDRRASVLSIGQAKRAIIRDLRESAKPKEHVEKGSVKKTIYKKYIGAAGIAGIFIFVVSLSLGQGSGVLSNYVLRDWGRANTRAGHNVRVPFYLTLYGITGFSSAALNVLANVTLKLYSGLRAARIMHDASFAALMRSPLSFFEQTPTGRILNLFSRDIFVIDEVLVQALGAFMRTFIQVLGVVVVVGLGAPPVLIVFIPLAFIYRMVMRYYLATSRELKRLDAVSRSPIFSFFGETLAGLPVIRAYRQQKRFNANNEARVDRNQSCYMPAMAINRWLAVRLEFLGSCLMFSTALVSVTALVYHFPIDAGLVGLLMTYTISVTGSLNWLVRSASEVEQNIVSVERVLGYTDLPSEAPMEIAHTKPPPDWPQNGNIEFDQFSMRYRPDLDCCLKEVSVDIKGGSRVGIVGRTGAGKSSMTLALFRILEAAGGRVIIDGIDISTIGLSDLRHAISIIPQDPQLFEGSLRSNVDPTEQSSDAAIWTALEQAHLKDHVMRNMGGTLDAEVAEGGTNLSAGQRQLVCFARALLRKTKILVLDEATSSIDLATDAAVQTILRGADFAGVTTLTIAHRINTIMDSDMVLVMDQGRVAEYDTPENLLQNPESIFATLVEEAGLGKSTSASRAVSRQQSRAPSRSGSQRGEKRDDSSAAKKPFGFGIGDDEDNFAYSTTGTNNSRNMRLWVAFLLAVLGAVQVRAGMLSDSSLYYCKCICFDNSTIIPLWRPELLQDPSKPCLSCTRQFCLDQKLPICKGAEVPELDPDVGTGTEGDVEARCFKRDSKRDEFVVIAFVVITAGLLLFAKVRSNSRVPAVSATGRIWCETQVFS</sequence>
<evidence type="ECO:0000313" key="16">
    <source>
        <dbReference type="Proteomes" id="UP000002748"/>
    </source>
</evidence>
<feature type="transmembrane region" description="Helical" evidence="12">
    <location>
        <begin position="589"/>
        <end position="607"/>
    </location>
</feature>
<keyword evidence="7" id="KW-0067">ATP-binding</keyword>
<dbReference type="InterPro" id="IPR044746">
    <property type="entry name" value="ABCC_6TM_D1"/>
</dbReference>
<dbReference type="FunFam" id="3.40.50.300:FF:000450">
    <property type="entry name" value="ABC transporter C family member 2"/>
    <property type="match status" value="1"/>
</dbReference>
<dbReference type="InterPro" id="IPR050173">
    <property type="entry name" value="ABC_transporter_C-like"/>
</dbReference>
<feature type="transmembrane region" description="Helical" evidence="12">
    <location>
        <begin position="975"/>
        <end position="993"/>
    </location>
</feature>
<comment type="caution">
    <text evidence="15">The sequence shown here is derived from an EMBL/GenBank/DDBJ whole genome shotgun (WGS) entry which is preliminary data.</text>
</comment>
<evidence type="ECO:0000256" key="3">
    <source>
        <dbReference type="ARBA" id="ARBA00022448"/>
    </source>
</evidence>
<dbReference type="InterPro" id="IPR011527">
    <property type="entry name" value="ABC1_TM_dom"/>
</dbReference>
<feature type="transmembrane region" description="Helical" evidence="12">
    <location>
        <begin position="113"/>
        <end position="131"/>
    </location>
</feature>
<feature type="compositionally biased region" description="Basic and acidic residues" evidence="11">
    <location>
        <begin position="1571"/>
        <end position="1580"/>
    </location>
</feature>
<feature type="transmembrane region" description="Helical" evidence="12">
    <location>
        <begin position="320"/>
        <end position="339"/>
    </location>
</feature>
<dbReference type="GO" id="GO:0005524">
    <property type="term" value="F:ATP binding"/>
    <property type="evidence" value="ECO:0007669"/>
    <property type="project" value="UniProtKB-KW"/>
</dbReference>
<feature type="compositionally biased region" description="Low complexity" evidence="11">
    <location>
        <begin position="1549"/>
        <end position="1570"/>
    </location>
</feature>
<dbReference type="GO" id="GO:0016887">
    <property type="term" value="F:ATP hydrolysis activity"/>
    <property type="evidence" value="ECO:0007669"/>
    <property type="project" value="InterPro"/>
</dbReference>
<feature type="transmembrane region" description="Helical" evidence="12">
    <location>
        <begin position="553"/>
        <end position="577"/>
    </location>
</feature>
<dbReference type="SUPFAM" id="SSF52540">
    <property type="entry name" value="P-loop containing nucleoside triphosphate hydrolases"/>
    <property type="match status" value="2"/>
</dbReference>
<feature type="domain" description="ABC transmembrane type-1" evidence="14">
    <location>
        <begin position="978"/>
        <end position="1269"/>
    </location>
</feature>
<dbReference type="EMBL" id="ALBS01000327">
    <property type="protein sequence ID" value="EJT45433.1"/>
    <property type="molecule type" value="Genomic_DNA"/>
</dbReference>
<keyword evidence="9 12" id="KW-1133">Transmembrane helix</keyword>
<dbReference type="PROSITE" id="PS50929">
    <property type="entry name" value="ABC_TM1F"/>
    <property type="match status" value="2"/>
</dbReference>
<gene>
    <name evidence="15" type="ORF">A1Q1_06196</name>
</gene>
<dbReference type="Pfam" id="PF00005">
    <property type="entry name" value="ABC_tran"/>
    <property type="match status" value="2"/>
</dbReference>
<dbReference type="SMART" id="SM00382">
    <property type="entry name" value="AAA"/>
    <property type="match status" value="2"/>
</dbReference>
<organism evidence="15 16">
    <name type="scientific">Trichosporon asahii var. asahii (strain ATCC 90039 / CBS 2479 / JCM 2466 / KCTC 7840 / NBRC 103889/ NCYC 2677 / UAMH 7654)</name>
    <name type="common">Yeast</name>
    <dbReference type="NCBI Taxonomy" id="1186058"/>
    <lineage>
        <taxon>Eukaryota</taxon>
        <taxon>Fungi</taxon>
        <taxon>Dikarya</taxon>
        <taxon>Basidiomycota</taxon>
        <taxon>Agaricomycotina</taxon>
        <taxon>Tremellomycetes</taxon>
        <taxon>Trichosporonales</taxon>
        <taxon>Trichosporonaceae</taxon>
        <taxon>Trichosporon</taxon>
    </lineage>
</organism>
<evidence type="ECO:0000259" key="14">
    <source>
        <dbReference type="PROSITE" id="PS50929"/>
    </source>
</evidence>
<keyword evidence="3" id="KW-0813">Transport</keyword>
<feature type="transmembrane region" description="Helical" evidence="12">
    <location>
        <begin position="1611"/>
        <end position="1629"/>
    </location>
</feature>
<evidence type="ECO:0000256" key="11">
    <source>
        <dbReference type="SAM" id="MobiDB-lite"/>
    </source>
</evidence>
<dbReference type="CDD" id="cd18603">
    <property type="entry name" value="ABC_6TM_MRP1_2_3_6_D2_like"/>
    <property type="match status" value="1"/>
</dbReference>
<evidence type="ECO:0000256" key="7">
    <source>
        <dbReference type="ARBA" id="ARBA00022840"/>
    </source>
</evidence>
<evidence type="ECO:0000259" key="13">
    <source>
        <dbReference type="PROSITE" id="PS50893"/>
    </source>
</evidence>
<evidence type="ECO:0000313" key="15">
    <source>
        <dbReference type="EMBL" id="EJT45433.1"/>
    </source>
</evidence>
<dbReference type="InterPro" id="IPR027417">
    <property type="entry name" value="P-loop_NTPase"/>
</dbReference>
<dbReference type="FunFam" id="3.40.50.300:FF:000565">
    <property type="entry name" value="ABC bile acid transporter"/>
    <property type="match status" value="1"/>
</dbReference>
<evidence type="ECO:0000256" key="2">
    <source>
        <dbReference type="ARBA" id="ARBA00009726"/>
    </source>
</evidence>
<dbReference type="Pfam" id="PF00664">
    <property type="entry name" value="ABC_membrane"/>
    <property type="match status" value="2"/>
</dbReference>
<feature type="transmembrane region" description="Helical" evidence="12">
    <location>
        <begin position="1156"/>
        <end position="1175"/>
    </location>
</feature>
<dbReference type="InterPro" id="IPR003593">
    <property type="entry name" value="AAA+_ATPase"/>
</dbReference>
<evidence type="ECO:0000256" key="6">
    <source>
        <dbReference type="ARBA" id="ARBA00022741"/>
    </source>
</evidence>
<protein>
    <submittedName>
        <fullName evidence="15">Metal resistance protein ycf1</fullName>
    </submittedName>
</protein>
<dbReference type="InterPro" id="IPR017871">
    <property type="entry name" value="ABC_transporter-like_CS"/>
</dbReference>
<dbReference type="CDD" id="cd03250">
    <property type="entry name" value="ABCC_MRP_domain1"/>
    <property type="match status" value="1"/>
</dbReference>
<evidence type="ECO:0000256" key="10">
    <source>
        <dbReference type="ARBA" id="ARBA00023136"/>
    </source>
</evidence>
<feature type="transmembrane region" description="Helical" evidence="12">
    <location>
        <begin position="54"/>
        <end position="74"/>
    </location>
</feature>
<dbReference type="Gene3D" id="3.40.50.300">
    <property type="entry name" value="P-loop containing nucleotide triphosphate hydrolases"/>
    <property type="match status" value="2"/>
</dbReference>
<dbReference type="VEuPathDB" id="FungiDB:A1Q1_06196"/>
<comment type="subcellular location">
    <subcellularLocation>
        <location evidence="1">Vacuole membrane</location>
        <topology evidence="1">Multi-pass membrane protein</topology>
    </subcellularLocation>
</comment>
<feature type="transmembrane region" description="Helical" evidence="12">
    <location>
        <begin position="143"/>
        <end position="166"/>
    </location>
</feature>
<dbReference type="InterPro" id="IPR003439">
    <property type="entry name" value="ABC_transporter-like_ATP-bd"/>
</dbReference>
<dbReference type="GO" id="GO:0000329">
    <property type="term" value="C:fungal-type vacuole membrane"/>
    <property type="evidence" value="ECO:0007669"/>
    <property type="project" value="UniProtKB-ARBA"/>
</dbReference>
<dbReference type="PANTHER" id="PTHR24223">
    <property type="entry name" value="ATP-BINDING CASSETTE SUB-FAMILY C"/>
    <property type="match status" value="1"/>
</dbReference>
<feature type="transmembrane region" description="Helical" evidence="12">
    <location>
        <begin position="1023"/>
        <end position="1046"/>
    </location>
</feature>
<dbReference type="PROSITE" id="PS00211">
    <property type="entry name" value="ABC_TRANSPORTER_1"/>
    <property type="match status" value="2"/>
</dbReference>
<feature type="domain" description="ABC transmembrane type-1" evidence="14">
    <location>
        <begin position="330"/>
        <end position="616"/>
    </location>
</feature>
<feature type="transmembrane region" description="Helical" evidence="12">
    <location>
        <begin position="1215"/>
        <end position="1236"/>
    </location>
</feature>
<feature type="transmembrane region" description="Helical" evidence="12">
    <location>
        <begin position="1111"/>
        <end position="1136"/>
    </location>
</feature>
<feature type="transmembrane region" description="Helical" evidence="12">
    <location>
        <begin position="474"/>
        <end position="491"/>
    </location>
</feature>
<dbReference type="Gene3D" id="1.20.1560.10">
    <property type="entry name" value="ABC transporter type 1, transmembrane domain"/>
    <property type="match status" value="2"/>
</dbReference>
<name>J5Q4I5_TRIAS</name>
<evidence type="ECO:0000256" key="5">
    <source>
        <dbReference type="ARBA" id="ARBA00022737"/>
    </source>
</evidence>
<proteinExistence type="inferred from homology"/>